<keyword evidence="2 4" id="KW-0808">Transferase</keyword>
<sequence length="443" mass="49453">MAKGSASDHDGELIKAWASLSTLLPSRGPDCDYWWQLTGMHLASLMEAAGYAIERQYEALLFHYHWMIPYMGPAPGPDGRLEWPTPLTVEGLPVEYSWKWNTATRRPVVRYTIEAKNGFTGTSMDPLNQDPSRELLHRLQMALPGVDLTWYNHFLATLYDHDRSKYADEVAAGAEYTTSIMIAAELEADGLSTKTYFIPQKVGLSLGDLPVSSLMKAIAGVCPESAAKRMLEEFLTTFDGILRPTMLAVDNVKPSESRLKFYFQSPRTDFSSVRDIMTLGGRVAIPETQLQDLRSLLNAAAGVDDDYAEDVELPLAVQFNPPITNAREEKTLVLPGFGYYFDIAPGREYPEVKIFLRLSAYGQDDLSMGRGITAWMAAHGRGEYCHDYMSALETLPHGRQLSEGKGVHTHVSCLFKKDGTLDITSYLVPEISSRPRMLYQSQA</sequence>
<dbReference type="NCBIfam" id="TIGR03429">
    <property type="entry name" value="arom_pren_DMATS"/>
    <property type="match status" value="1"/>
</dbReference>
<feature type="binding site" evidence="3">
    <location>
        <position position="95"/>
    </location>
    <ligand>
        <name>L-tryptophan</name>
        <dbReference type="ChEBI" id="CHEBI:57912"/>
    </ligand>
</feature>
<feature type="binding site" evidence="3">
    <location>
        <position position="194"/>
    </location>
    <ligand>
        <name>dimethylallyl diphosphate</name>
        <dbReference type="ChEBI" id="CHEBI:57623"/>
    </ligand>
</feature>
<feature type="binding site" evidence="3">
    <location>
        <position position="262"/>
    </location>
    <ligand>
        <name>dimethylallyl diphosphate</name>
        <dbReference type="ChEBI" id="CHEBI:57623"/>
    </ligand>
</feature>
<dbReference type="PIRSF" id="PIRSF000509">
    <property type="entry name" value="Trp_DMAT"/>
    <property type="match status" value="1"/>
</dbReference>
<feature type="binding site" evidence="3">
    <location>
        <position position="260"/>
    </location>
    <ligand>
        <name>dimethylallyl diphosphate</name>
        <dbReference type="ChEBI" id="CHEBI:57623"/>
    </ligand>
</feature>
<proteinExistence type="inferred from homology"/>
<dbReference type="Proteomes" id="UP000030151">
    <property type="component" value="Unassembled WGS sequence"/>
</dbReference>
<organism evidence="4 5">
    <name type="scientific">Metarhizium robertsii</name>
    <dbReference type="NCBI Taxonomy" id="568076"/>
    <lineage>
        <taxon>Eukaryota</taxon>
        <taxon>Fungi</taxon>
        <taxon>Dikarya</taxon>
        <taxon>Ascomycota</taxon>
        <taxon>Pezizomycotina</taxon>
        <taxon>Sordariomycetes</taxon>
        <taxon>Hypocreomycetidae</taxon>
        <taxon>Hypocreales</taxon>
        <taxon>Clavicipitaceae</taxon>
        <taxon>Metarhizium</taxon>
    </lineage>
</organism>
<dbReference type="InterPro" id="IPR033964">
    <property type="entry name" value="ABBA"/>
</dbReference>
<dbReference type="SFLD" id="SFLDG01162">
    <property type="entry name" value="I"/>
    <property type="match status" value="1"/>
</dbReference>
<reference evidence="4 5" key="1">
    <citation type="submission" date="2014-02" db="EMBL/GenBank/DDBJ databases">
        <title>The genome sequence of the entomopathogenic fungus Metarhizium robertsii ARSEF 2575.</title>
        <authorList>
            <person name="Giuliano Garisto Donzelli B."/>
            <person name="Roe B.A."/>
            <person name="Macmil S.L."/>
            <person name="Krasnoff S.B."/>
            <person name="Gibson D.M."/>
        </authorList>
    </citation>
    <scope>NUCLEOTIDE SEQUENCE [LARGE SCALE GENOMIC DNA]</scope>
    <source>
        <strain evidence="4 5">ARSEF 2575</strain>
    </source>
</reference>
<dbReference type="AlphaFoldDB" id="A0A0A1USM7"/>
<dbReference type="PANTHER" id="PTHR40627:SF4">
    <property type="entry name" value="PRENYLTRANSFERASE ASQH1-RELATED"/>
    <property type="match status" value="1"/>
</dbReference>
<dbReference type="PANTHER" id="PTHR40627">
    <property type="entry name" value="INDOLE PRENYLTRANSFERASE TDIB-RELATED"/>
    <property type="match status" value="1"/>
</dbReference>
<dbReference type="EMBL" id="JELW01000021">
    <property type="protein sequence ID" value="EXU99079.1"/>
    <property type="molecule type" value="Genomic_DNA"/>
</dbReference>
<evidence type="ECO:0000256" key="2">
    <source>
        <dbReference type="ARBA" id="ARBA00022679"/>
    </source>
</evidence>
<name>A0A0A1USM7_9HYPO</name>
<evidence type="ECO:0000256" key="3">
    <source>
        <dbReference type="PIRSR" id="PIRSR000509-1"/>
    </source>
</evidence>
<feature type="binding site" evidence="3">
    <location>
        <position position="110"/>
    </location>
    <ligand>
        <name>dimethylallyl diphosphate</name>
        <dbReference type="ChEBI" id="CHEBI:57623"/>
    </ligand>
</feature>
<dbReference type="eggNOG" id="ENOG502S2XP">
    <property type="taxonomic scope" value="Eukaryota"/>
</dbReference>
<accession>A0A0A1USM7</accession>
<dbReference type="GO" id="GO:0009820">
    <property type="term" value="P:alkaloid metabolic process"/>
    <property type="evidence" value="ECO:0007669"/>
    <property type="project" value="InterPro"/>
</dbReference>
<evidence type="ECO:0000313" key="4">
    <source>
        <dbReference type="EMBL" id="EXU99079.1"/>
    </source>
</evidence>
<evidence type="ECO:0000313" key="5">
    <source>
        <dbReference type="Proteomes" id="UP000030151"/>
    </source>
</evidence>
<gene>
    <name evidence="4" type="ORF">X797_007802</name>
</gene>
<comment type="caution">
    <text evidence="4">The sequence shown here is derived from an EMBL/GenBank/DDBJ whole genome shotgun (WGS) entry which is preliminary data.</text>
</comment>
<dbReference type="OrthoDB" id="3354387at2759"/>
<dbReference type="Pfam" id="PF11991">
    <property type="entry name" value="Trp_DMAT"/>
    <property type="match status" value="1"/>
</dbReference>
<feature type="binding site" evidence="3">
    <location>
        <position position="258"/>
    </location>
    <ligand>
        <name>dimethylallyl diphosphate</name>
        <dbReference type="ChEBI" id="CHEBI:57623"/>
    </ligand>
</feature>
<dbReference type="SFLD" id="SFLDS00036">
    <property type="entry name" value="Aromatic_Prenyltransferase"/>
    <property type="match status" value="1"/>
</dbReference>
<protein>
    <submittedName>
        <fullName evidence="4">Tryptophan dimethylallyltransferase family protein</fullName>
    </submittedName>
</protein>
<dbReference type="HOGENOM" id="CLU_037431_2_0_1"/>
<dbReference type="SMR" id="A0A0A1USM7"/>
<comment type="similarity">
    <text evidence="1">Belongs to the tryptophan dimethylallyltransferase family.</text>
</comment>
<dbReference type="InterPro" id="IPR012148">
    <property type="entry name" value="ABBA_DMATS-like"/>
</dbReference>
<dbReference type="GO" id="GO:0004659">
    <property type="term" value="F:prenyltransferase activity"/>
    <property type="evidence" value="ECO:0007669"/>
    <property type="project" value="TreeGrafter"/>
</dbReference>
<evidence type="ECO:0000256" key="1">
    <source>
        <dbReference type="ARBA" id="ARBA00010209"/>
    </source>
</evidence>
<dbReference type="InterPro" id="IPR017795">
    <property type="entry name" value="ABBA_NscD-like"/>
</dbReference>
<dbReference type="CDD" id="cd13929">
    <property type="entry name" value="PT-DMATS_CymD"/>
    <property type="match status" value="1"/>
</dbReference>
<feature type="binding site" evidence="3">
    <location>
        <position position="196"/>
    </location>
    <ligand>
        <name>dimethylallyl diphosphate</name>
        <dbReference type="ChEBI" id="CHEBI:57623"/>
    </ligand>
</feature>